<dbReference type="InterPro" id="IPR006158">
    <property type="entry name" value="Cobalamin-bd"/>
</dbReference>
<dbReference type="EMBL" id="AP021875">
    <property type="protein sequence ID" value="BBO76411.1"/>
    <property type="molecule type" value="Genomic_DNA"/>
</dbReference>
<dbReference type="PROSITE" id="PS51332">
    <property type="entry name" value="B12_BINDING"/>
    <property type="match status" value="1"/>
</dbReference>
<evidence type="ECO:0000313" key="9">
    <source>
        <dbReference type="Proteomes" id="UP000427769"/>
    </source>
</evidence>
<dbReference type="SFLD" id="SFLDG01123">
    <property type="entry name" value="methyltransferase_(Class_B)"/>
    <property type="match status" value="1"/>
</dbReference>
<evidence type="ECO:0000259" key="6">
    <source>
        <dbReference type="PROSITE" id="PS51332"/>
    </source>
</evidence>
<dbReference type="SUPFAM" id="SSF102114">
    <property type="entry name" value="Radical SAM enzymes"/>
    <property type="match status" value="1"/>
</dbReference>
<dbReference type="InterPro" id="IPR006638">
    <property type="entry name" value="Elp3/MiaA/NifB-like_rSAM"/>
</dbReference>
<evidence type="ECO:0000256" key="2">
    <source>
        <dbReference type="ARBA" id="ARBA00022691"/>
    </source>
</evidence>
<dbReference type="SFLD" id="SFLDS00029">
    <property type="entry name" value="Radical_SAM"/>
    <property type="match status" value="1"/>
</dbReference>
<dbReference type="Gene3D" id="3.40.50.280">
    <property type="entry name" value="Cobalamin-binding domain"/>
    <property type="match status" value="1"/>
</dbReference>
<protein>
    <submittedName>
        <fullName evidence="8">Uncharacterized protein</fullName>
    </submittedName>
</protein>
<dbReference type="OrthoDB" id="9762608at2"/>
<dbReference type="GO" id="GO:0005829">
    <property type="term" value="C:cytosol"/>
    <property type="evidence" value="ECO:0007669"/>
    <property type="project" value="TreeGrafter"/>
</dbReference>
<feature type="domain" description="B12-binding" evidence="6">
    <location>
        <begin position="1"/>
        <end position="136"/>
    </location>
</feature>
<dbReference type="PROSITE" id="PS51918">
    <property type="entry name" value="RADICAL_SAM"/>
    <property type="match status" value="1"/>
</dbReference>
<keyword evidence="5" id="KW-0411">Iron-sulfur</keyword>
<dbReference type="RefSeq" id="WP_155305237.1">
    <property type="nucleotide sequence ID" value="NZ_AP021875.1"/>
</dbReference>
<gene>
    <name evidence="8" type="ORF">DSCW_38280</name>
</gene>
<dbReference type="Pfam" id="PF04055">
    <property type="entry name" value="Radical_SAM"/>
    <property type="match status" value="1"/>
</dbReference>
<dbReference type="AlphaFoldDB" id="A0A5K7Z9N1"/>
<sequence>MKSIYFLSFNMISFVPYAFGFLKSYAQKDSAVAAGYRWHPPLTTLQPVEDAVAAIQDPDLLCLSCYVWNHNQQMEIARRVKARYPQCLVVCGGPHIPDQPDGFFSRHPQADVLVHGEGEIPFAALLAELLQERPDFESLKGISFNRAGRCVTTAAGPRLGKDLPVPSPYLNGSLDGFLGEANGNRIALWETNRGCPFACCFCDWGVRTKNKVRLHGLDRIADEIKYLADLGVEDIYITDSNFGLFKRDLEIAKLLVDARRRTGFPKRVRIQFAKTSNETVFAISRLLFDNDMLWGTTLSMQSVDVEVLEAISRPHTDMAEVADLKNRYQRHQIPTYTELILGLPKETRESFVDGICQLLELGMHDDIRIFELALLPNAPLSQSHMRERYKLDTRFKPIRLTPPGFEKELVELVFGTASMPYEDWAYCLLFAEMIQALHNGAYTRFLAIYLHQKGKLSYRQFYEGLLDYLLADSEGIGNAFLRLKKLIDDYHDDPEIPQVNRILTQPDMLRFLRRYHPTRRGWPLWTWLWLMIGDNKESFYAAVNRFLAFRKVSIGDTTVDLIHYQKEIMLSPQYDPVSGKEVTCHYNWQDYFFEDAELIALDVSLHYGDTRMGASHQYPLVANDHQAFVTAAIGYSYPYSKFRHFFHQPDRLRNSKIQAPNFK</sequence>
<feature type="domain" description="Radical SAM core" evidence="7">
    <location>
        <begin position="181"/>
        <end position="412"/>
    </location>
</feature>
<dbReference type="Pfam" id="PF02310">
    <property type="entry name" value="B12-binding"/>
    <property type="match status" value="1"/>
</dbReference>
<evidence type="ECO:0000256" key="1">
    <source>
        <dbReference type="ARBA" id="ARBA00001966"/>
    </source>
</evidence>
<dbReference type="CDD" id="cd02068">
    <property type="entry name" value="radical_SAM_B12_BD"/>
    <property type="match status" value="1"/>
</dbReference>
<evidence type="ECO:0000259" key="7">
    <source>
        <dbReference type="PROSITE" id="PS51918"/>
    </source>
</evidence>
<dbReference type="GO" id="GO:0003824">
    <property type="term" value="F:catalytic activity"/>
    <property type="evidence" value="ECO:0007669"/>
    <property type="project" value="InterPro"/>
</dbReference>
<dbReference type="InterPro" id="IPR058240">
    <property type="entry name" value="rSAM_sf"/>
</dbReference>
<dbReference type="InterPro" id="IPR036724">
    <property type="entry name" value="Cobalamin-bd_sf"/>
</dbReference>
<keyword evidence="4" id="KW-0408">Iron</keyword>
<keyword evidence="9" id="KW-1185">Reference proteome</keyword>
<dbReference type="PANTHER" id="PTHR43409:SF16">
    <property type="entry name" value="SLR0320 PROTEIN"/>
    <property type="match status" value="1"/>
</dbReference>
<dbReference type="InterPro" id="IPR023404">
    <property type="entry name" value="rSAM_horseshoe"/>
</dbReference>
<dbReference type="GO" id="GO:0046872">
    <property type="term" value="F:metal ion binding"/>
    <property type="evidence" value="ECO:0007669"/>
    <property type="project" value="UniProtKB-KW"/>
</dbReference>
<dbReference type="SMART" id="SM00729">
    <property type="entry name" value="Elp3"/>
    <property type="match status" value="1"/>
</dbReference>
<dbReference type="GO" id="GO:0031419">
    <property type="term" value="F:cobalamin binding"/>
    <property type="evidence" value="ECO:0007669"/>
    <property type="project" value="InterPro"/>
</dbReference>
<organism evidence="8 9">
    <name type="scientific">Desulfosarcina widdelii</name>
    <dbReference type="NCBI Taxonomy" id="947919"/>
    <lineage>
        <taxon>Bacteria</taxon>
        <taxon>Pseudomonadati</taxon>
        <taxon>Thermodesulfobacteriota</taxon>
        <taxon>Desulfobacteria</taxon>
        <taxon>Desulfobacterales</taxon>
        <taxon>Desulfosarcinaceae</taxon>
        <taxon>Desulfosarcina</taxon>
    </lineage>
</organism>
<dbReference type="Gene3D" id="3.80.30.20">
    <property type="entry name" value="tm_1862 like domain"/>
    <property type="match status" value="1"/>
</dbReference>
<dbReference type="GO" id="GO:0051539">
    <property type="term" value="F:4 iron, 4 sulfur cluster binding"/>
    <property type="evidence" value="ECO:0007669"/>
    <property type="project" value="UniProtKB-KW"/>
</dbReference>
<dbReference type="PANTHER" id="PTHR43409">
    <property type="entry name" value="ANAEROBIC MAGNESIUM-PROTOPORPHYRIN IX MONOMETHYL ESTER CYCLASE-RELATED"/>
    <property type="match status" value="1"/>
</dbReference>
<evidence type="ECO:0000256" key="5">
    <source>
        <dbReference type="ARBA" id="ARBA00023014"/>
    </source>
</evidence>
<keyword evidence="3" id="KW-0479">Metal-binding</keyword>
<comment type="cofactor">
    <cofactor evidence="1">
        <name>[4Fe-4S] cluster</name>
        <dbReference type="ChEBI" id="CHEBI:49883"/>
    </cofactor>
</comment>
<evidence type="ECO:0000256" key="4">
    <source>
        <dbReference type="ARBA" id="ARBA00023004"/>
    </source>
</evidence>
<reference evidence="8 9" key="1">
    <citation type="submission" date="2019-11" db="EMBL/GenBank/DDBJ databases">
        <title>Comparative genomics of hydrocarbon-degrading Desulfosarcina strains.</title>
        <authorList>
            <person name="Watanabe M."/>
            <person name="Kojima H."/>
            <person name="Fukui M."/>
        </authorList>
    </citation>
    <scope>NUCLEOTIDE SEQUENCE [LARGE SCALE GENOMIC DNA]</scope>
    <source>
        <strain evidence="8 9">PP31</strain>
    </source>
</reference>
<evidence type="ECO:0000313" key="8">
    <source>
        <dbReference type="EMBL" id="BBO76411.1"/>
    </source>
</evidence>
<dbReference type="SFLD" id="SFLDG01082">
    <property type="entry name" value="B12-binding_domain_containing"/>
    <property type="match status" value="1"/>
</dbReference>
<keyword evidence="2" id="KW-0949">S-adenosyl-L-methionine</keyword>
<accession>A0A5K7Z9N1</accession>
<dbReference type="Proteomes" id="UP000427769">
    <property type="component" value="Chromosome"/>
</dbReference>
<dbReference type="KEGG" id="dwd:DSCW_38280"/>
<proteinExistence type="predicted"/>
<dbReference type="InterPro" id="IPR051198">
    <property type="entry name" value="BchE-like"/>
</dbReference>
<dbReference type="InterPro" id="IPR034466">
    <property type="entry name" value="Methyltransferase_Class_B"/>
</dbReference>
<dbReference type="SUPFAM" id="SSF52242">
    <property type="entry name" value="Cobalamin (vitamin B12)-binding domain"/>
    <property type="match status" value="1"/>
</dbReference>
<evidence type="ECO:0000256" key="3">
    <source>
        <dbReference type="ARBA" id="ARBA00022723"/>
    </source>
</evidence>
<dbReference type="InterPro" id="IPR007197">
    <property type="entry name" value="rSAM"/>
</dbReference>
<name>A0A5K7Z9N1_9BACT</name>
<dbReference type="CDD" id="cd01335">
    <property type="entry name" value="Radical_SAM"/>
    <property type="match status" value="1"/>
</dbReference>